<protein>
    <submittedName>
        <fullName evidence="2">Uncharacterized protein</fullName>
    </submittedName>
</protein>
<dbReference type="AlphaFoldDB" id="A0A160V8X4"/>
<dbReference type="EMBL" id="FAXA01000210">
    <property type="protein sequence ID" value="CUV02268.1"/>
    <property type="molecule type" value="Genomic_DNA"/>
</dbReference>
<evidence type="ECO:0000313" key="2">
    <source>
        <dbReference type="EMBL" id="CUV02268.1"/>
    </source>
</evidence>
<proteinExistence type="predicted"/>
<reference evidence="2" key="1">
    <citation type="submission" date="2015-10" db="EMBL/GenBank/DDBJ databases">
        <authorList>
            <person name="Gilbert D.G."/>
        </authorList>
    </citation>
    <scope>NUCLEOTIDE SEQUENCE</scope>
</reference>
<name>A0A160V8X4_9ZZZZ</name>
<sequence>MIAGQSEAGVGLVAGLGKEEPGESCDPEGGAEYKRCTASLEEQEALKTIAGRSELENAAGGEEHK</sequence>
<accession>A0A160V8X4</accession>
<feature type="region of interest" description="Disordered" evidence="1">
    <location>
        <begin position="1"/>
        <end position="31"/>
    </location>
</feature>
<gene>
    <name evidence="2" type="ORF">MGWOODY_Clf882</name>
</gene>
<evidence type="ECO:0000256" key="1">
    <source>
        <dbReference type="SAM" id="MobiDB-lite"/>
    </source>
</evidence>
<organism evidence="2">
    <name type="scientific">hydrothermal vent metagenome</name>
    <dbReference type="NCBI Taxonomy" id="652676"/>
    <lineage>
        <taxon>unclassified sequences</taxon>
        <taxon>metagenomes</taxon>
        <taxon>ecological metagenomes</taxon>
    </lineage>
</organism>